<organism evidence="2 3">
    <name type="scientific">Allokutzneria multivorans</name>
    <dbReference type="NCBI Taxonomy" id="1142134"/>
    <lineage>
        <taxon>Bacteria</taxon>
        <taxon>Bacillati</taxon>
        <taxon>Actinomycetota</taxon>
        <taxon>Actinomycetes</taxon>
        <taxon>Pseudonocardiales</taxon>
        <taxon>Pseudonocardiaceae</taxon>
        <taxon>Allokutzneria</taxon>
    </lineage>
</organism>
<evidence type="ECO:0000313" key="2">
    <source>
        <dbReference type="EMBL" id="GAA3993348.1"/>
    </source>
</evidence>
<dbReference type="Proteomes" id="UP001501747">
    <property type="component" value="Unassembled WGS sequence"/>
</dbReference>
<feature type="compositionally biased region" description="Low complexity" evidence="1">
    <location>
        <begin position="156"/>
        <end position="178"/>
    </location>
</feature>
<evidence type="ECO:0000256" key="1">
    <source>
        <dbReference type="SAM" id="MobiDB-lite"/>
    </source>
</evidence>
<proteinExistence type="predicted"/>
<feature type="region of interest" description="Disordered" evidence="1">
    <location>
        <begin position="140"/>
        <end position="178"/>
    </location>
</feature>
<name>A0ABP7R738_9PSEU</name>
<dbReference type="EMBL" id="BAABAL010000005">
    <property type="protein sequence ID" value="GAA3993348.1"/>
    <property type="molecule type" value="Genomic_DNA"/>
</dbReference>
<keyword evidence="3" id="KW-1185">Reference proteome</keyword>
<gene>
    <name evidence="2" type="ORF">GCM10022247_10870</name>
</gene>
<accession>A0ABP7R738</accession>
<reference evidence="3" key="1">
    <citation type="journal article" date="2019" name="Int. J. Syst. Evol. Microbiol.">
        <title>The Global Catalogue of Microorganisms (GCM) 10K type strain sequencing project: providing services to taxonomists for standard genome sequencing and annotation.</title>
        <authorList>
            <consortium name="The Broad Institute Genomics Platform"/>
            <consortium name="The Broad Institute Genome Sequencing Center for Infectious Disease"/>
            <person name="Wu L."/>
            <person name="Ma J."/>
        </authorList>
    </citation>
    <scope>NUCLEOTIDE SEQUENCE [LARGE SCALE GENOMIC DNA]</scope>
    <source>
        <strain evidence="3">JCM 17342</strain>
    </source>
</reference>
<dbReference type="RefSeq" id="WP_344871405.1">
    <property type="nucleotide sequence ID" value="NZ_BAABAL010000005.1"/>
</dbReference>
<comment type="caution">
    <text evidence="2">The sequence shown here is derived from an EMBL/GenBank/DDBJ whole genome shotgun (WGS) entry which is preliminary data.</text>
</comment>
<protein>
    <submittedName>
        <fullName evidence="2">Uncharacterized protein</fullName>
    </submittedName>
</protein>
<sequence length="178" mass="18856">MSWTPKRADPGTVARWESLASAVKEDLAVAGLPIVPGDLRFDTTVSAGARVYVDPLDEDGGVFISWEAHDVLRSAAVDALVRRDLEDHCLHYSGAVAEVMQDAIAAILTKAGYAVRKDANDMAPYEMQVLEQGTGPSWRDWLAARTERHAAGTGSGQSAPASAAESSSPKRSSSSSGE</sequence>
<evidence type="ECO:0000313" key="3">
    <source>
        <dbReference type="Proteomes" id="UP001501747"/>
    </source>
</evidence>